<feature type="region of interest" description="Disordered" evidence="1">
    <location>
        <begin position="87"/>
        <end position="107"/>
    </location>
</feature>
<protein>
    <submittedName>
        <fullName evidence="2">Uncharacterized protein</fullName>
    </submittedName>
</protein>
<dbReference type="AlphaFoldDB" id="A0AAN6I246"/>
<feature type="region of interest" description="Disordered" evidence="1">
    <location>
        <begin position="432"/>
        <end position="508"/>
    </location>
</feature>
<dbReference type="EMBL" id="JAHLUH010000004">
    <property type="protein sequence ID" value="KAG7728729.1"/>
    <property type="molecule type" value="Genomic_DNA"/>
</dbReference>
<feature type="compositionally biased region" description="Basic and acidic residues" evidence="1">
    <location>
        <begin position="309"/>
        <end position="318"/>
    </location>
</feature>
<evidence type="ECO:0000256" key="1">
    <source>
        <dbReference type="SAM" id="MobiDB-lite"/>
    </source>
</evidence>
<feature type="compositionally biased region" description="Basic and acidic residues" evidence="1">
    <location>
        <begin position="398"/>
        <end position="414"/>
    </location>
</feature>
<feature type="compositionally biased region" description="Basic residues" evidence="1">
    <location>
        <begin position="434"/>
        <end position="456"/>
    </location>
</feature>
<reference evidence="2" key="1">
    <citation type="journal article" date="2021" name="G3 (Bethesda)">
        <title>Genomic diversity, chromosomal rearrangements, and interspecies hybridization in the ogataea polymorpha species complex.</title>
        <authorList>
            <person name="Hanson S.J."/>
            <person name="Cinneide E.O."/>
            <person name="Salzberg L.I."/>
            <person name="Wolfe K.H."/>
            <person name="McGowan J."/>
            <person name="Fitzpatrick D.A."/>
            <person name="Matlin K."/>
        </authorList>
    </citation>
    <scope>NUCLEOTIDE SEQUENCE</scope>
    <source>
        <strain evidence="2">83-405-1</strain>
    </source>
</reference>
<feature type="region of interest" description="Disordered" evidence="1">
    <location>
        <begin position="183"/>
        <end position="214"/>
    </location>
</feature>
<evidence type="ECO:0000313" key="3">
    <source>
        <dbReference type="Proteomes" id="UP000738402"/>
    </source>
</evidence>
<feature type="compositionally biased region" description="Basic residues" evidence="1">
    <location>
        <begin position="530"/>
        <end position="540"/>
    </location>
</feature>
<feature type="region of interest" description="Disordered" evidence="1">
    <location>
        <begin position="530"/>
        <end position="561"/>
    </location>
</feature>
<feature type="compositionally biased region" description="Basic residues" evidence="1">
    <location>
        <begin position="485"/>
        <end position="495"/>
    </location>
</feature>
<feature type="compositionally biased region" description="Basic and acidic residues" evidence="1">
    <location>
        <begin position="355"/>
        <end position="374"/>
    </location>
</feature>
<accession>A0AAN6I246</accession>
<feature type="compositionally biased region" description="Basic and acidic residues" evidence="1">
    <location>
        <begin position="278"/>
        <end position="294"/>
    </location>
</feature>
<feature type="compositionally biased region" description="Basic residues" evidence="1">
    <location>
        <begin position="465"/>
        <end position="474"/>
    </location>
</feature>
<gene>
    <name evidence="2" type="ORF">KL933_001962</name>
</gene>
<proteinExistence type="predicted"/>
<feature type="region of interest" description="Disordered" evidence="1">
    <location>
        <begin position="347"/>
        <end position="415"/>
    </location>
</feature>
<evidence type="ECO:0000313" key="2">
    <source>
        <dbReference type="EMBL" id="KAG7728729.1"/>
    </source>
</evidence>
<feature type="compositionally biased region" description="Basic and acidic residues" evidence="1">
    <location>
        <begin position="87"/>
        <end position="101"/>
    </location>
</feature>
<name>A0AAN6I246_9ASCO</name>
<comment type="caution">
    <text evidence="2">The sequence shown here is derived from an EMBL/GenBank/DDBJ whole genome shotgun (WGS) entry which is preliminary data.</text>
</comment>
<feature type="region of interest" description="Disordered" evidence="1">
    <location>
        <begin position="151"/>
        <end position="170"/>
    </location>
</feature>
<sequence length="587" mass="66356">MQQSRLGGSAPRTSRPTSCRRGQIRHVLLAGRFAVLPAGDDLVARVRGAPVDVRADKLLGAGHARQDLDARLGGVLDHADDRVEAAERDAELDRVDERRDERDDEGGQLVVAARAQMEAHVTWRLLDQRQADRGDDGVQHAQRQVVDVVEQARGDQQRGEPHHEAGDGGFGAEERVELRAAVAAERGQAADEAEREPRRAERDELSVGRDGHRQAGTEALARRGALEEAQNGAHERGRKQLRVPLPQLAAEGHREPELVDVDLAEHADALFVEAEVRREHGRDGHHEQDLGEKRGRAHVTPGKGPFQRARREQHEQRRGAGRQRGPVVLVRVLPDEPHLLHGRVHVLVGRQQQQHRVEAEDRDRRVDHHGEPDRRHKAPQQRAAQHVVDEAEAQQPERQQDRARERRDHHENVHRVHAVVVLDNLLDRLPDNHRHGRLGPHDHLRHGAQHRVHGGRQRQPQQPAHGRHVRHRVGERHAQRDLVRRQRQARHHVVHKQAEAVRGQPRRAGQVVRRLLGRCQDGRLSHAHNVPRHTARRRRPGAVAVARGPVRRSGRQGGALAQPERAVARVFFSTGARHGSEWEREFM</sequence>
<dbReference type="Proteomes" id="UP000738402">
    <property type="component" value="Unassembled WGS sequence"/>
</dbReference>
<feature type="region of interest" description="Disordered" evidence="1">
    <location>
        <begin position="278"/>
        <end position="328"/>
    </location>
</feature>
<feature type="compositionally biased region" description="Basic and acidic residues" evidence="1">
    <location>
        <begin position="195"/>
        <end position="214"/>
    </location>
</feature>
<feature type="compositionally biased region" description="Basic and acidic residues" evidence="1">
    <location>
        <begin position="475"/>
        <end position="484"/>
    </location>
</feature>
<organism evidence="2 3">
    <name type="scientific">Ogataea haglerorum</name>
    <dbReference type="NCBI Taxonomy" id="1937702"/>
    <lineage>
        <taxon>Eukaryota</taxon>
        <taxon>Fungi</taxon>
        <taxon>Dikarya</taxon>
        <taxon>Ascomycota</taxon>
        <taxon>Saccharomycotina</taxon>
        <taxon>Pichiomycetes</taxon>
        <taxon>Pichiales</taxon>
        <taxon>Pichiaceae</taxon>
        <taxon>Ogataea</taxon>
    </lineage>
</organism>